<dbReference type="EMBL" id="JGZQ01000003">
    <property type="protein sequence ID" value="KFI98222.1"/>
    <property type="molecule type" value="Genomic_DNA"/>
</dbReference>
<evidence type="ECO:0000313" key="2">
    <source>
        <dbReference type="Proteomes" id="UP000029091"/>
    </source>
</evidence>
<accession>A0A087DRS2</accession>
<protein>
    <submittedName>
        <fullName evidence="1">Fibronectin, type III domain protein</fullName>
    </submittedName>
</protein>
<proteinExistence type="predicted"/>
<dbReference type="AlphaFoldDB" id="A0A087DRS2"/>
<sequence length="649" mass="67843">MASHMEIRPADDSLALALASAAYAKAGSHSTCLTGTIAVDNGDGTQTWLGGGVAEPMPGVGGLIPFVGDTTPPGRPIGVSATSSLEVACARWDGELEGGIPADFDHVELFAKPDSTGKTIDLGALRGRGEITTGILPVGDVVEIWAVAYDCAHDADGLPAPNASEESDHATIIIAPVVSQKDLADSASEILAAAKTDTDTQVGKVSDDLAQARKDIDANAKTFTGTARGATIIGSEFRDSEDPSSAHIKFNASGMYLGTGLAYSVSTGVLSIKGAVQSGGSISGATVTGAIVQTTSDANRGVKLTSGGLIGYDQAGNAKFTLKTDGSVKMDGPVMTNGRITAPILEGGTIAGGTITGTKIQSSTSDKVGFKLTGGALDFWDDQGENTVHLNGKANMLAGSFATALSGPRLEMRNTTTDDGSVYGLLECHDSKAVAWYVQGQSHGFNTDQPDPGAYRRLNIGINPDNSELSVVRYNSGASRVVMEAGRIDVNGSDGWARQVGGLGIYVNGIRIDPVIYTDLNDWFVPASGWTAYCGDSGKDPRSHMTVIGNTCYMQLELQRADRKSVTFQSGDYWDIGYFKTEFIPKIGLNVPCVFNNGLYGGAFIPGNTSPSNTTGINGDGNYLRGHLRVGVRQTNDAWWVSVFMMYTL</sequence>
<organism evidence="1 2">
    <name type="scientific">Bifidobacterium adolescentis JCM 15918</name>
    <dbReference type="NCBI Taxonomy" id="1437612"/>
    <lineage>
        <taxon>Bacteria</taxon>
        <taxon>Bacillati</taxon>
        <taxon>Actinomycetota</taxon>
        <taxon>Actinomycetes</taxon>
        <taxon>Bifidobacteriales</taxon>
        <taxon>Bifidobacteriaceae</taxon>
        <taxon>Bifidobacterium</taxon>
    </lineage>
</organism>
<dbReference type="RefSeq" id="WP_033499777.1">
    <property type="nucleotide sequence ID" value="NZ_JDUX01000005.1"/>
</dbReference>
<name>A0A087DRS2_BIFAD</name>
<gene>
    <name evidence="1" type="ORF">BSTER_0798</name>
</gene>
<evidence type="ECO:0000313" key="1">
    <source>
        <dbReference type="EMBL" id="KFI98222.1"/>
    </source>
</evidence>
<reference evidence="1 2" key="1">
    <citation type="submission" date="2014-03" db="EMBL/GenBank/DDBJ databases">
        <title>Genomics of Bifidobacteria.</title>
        <authorList>
            <person name="Ventura M."/>
            <person name="Milani C."/>
            <person name="Lugli G.A."/>
        </authorList>
    </citation>
    <scope>NUCLEOTIDE SEQUENCE [LARGE SCALE GENOMIC DNA]</scope>
    <source>
        <strain evidence="2">JCM 15918</strain>
    </source>
</reference>
<comment type="caution">
    <text evidence="1">The sequence shown here is derived from an EMBL/GenBank/DDBJ whole genome shotgun (WGS) entry which is preliminary data.</text>
</comment>
<dbReference type="Proteomes" id="UP000029091">
    <property type="component" value="Unassembled WGS sequence"/>
</dbReference>